<keyword evidence="2" id="KW-1185">Reference proteome</keyword>
<sequence>MVKEAITSLYEEFVAEEAEKGISHSSHSKSFGSSFNTIESQQSSAYNWDDFDAYCAEVETSEPKKSELEDYLEKGRLKKMASEATFSAGTRVIDAYCSSLSRIPLKPYFVKEIGFGISME</sequence>
<reference evidence="2" key="1">
    <citation type="journal article" date="2023" name="Nat. Plants">
        <title>Single-cell RNA sequencing provides a high-resolution roadmap for understanding the multicellular compartmentation of specialized metabolism.</title>
        <authorList>
            <person name="Sun S."/>
            <person name="Shen X."/>
            <person name="Li Y."/>
            <person name="Li Y."/>
            <person name="Wang S."/>
            <person name="Li R."/>
            <person name="Zhang H."/>
            <person name="Shen G."/>
            <person name="Guo B."/>
            <person name="Wei J."/>
            <person name="Xu J."/>
            <person name="St-Pierre B."/>
            <person name="Chen S."/>
            <person name="Sun C."/>
        </authorList>
    </citation>
    <scope>NUCLEOTIDE SEQUENCE [LARGE SCALE GENOMIC DNA]</scope>
</reference>
<proteinExistence type="predicted"/>
<evidence type="ECO:0000313" key="2">
    <source>
        <dbReference type="Proteomes" id="UP001060085"/>
    </source>
</evidence>
<accession>A0ACB9ZPF9</accession>
<comment type="caution">
    <text evidence="1">The sequence shown here is derived from an EMBL/GenBank/DDBJ whole genome shotgun (WGS) entry which is preliminary data.</text>
</comment>
<gene>
    <name evidence="1" type="ORF">M9H77_35495</name>
</gene>
<protein>
    <submittedName>
        <fullName evidence="1">Uncharacterized protein</fullName>
    </submittedName>
</protein>
<dbReference type="Proteomes" id="UP001060085">
    <property type="component" value="Linkage Group LG08"/>
</dbReference>
<name>A0ACB9ZPF9_CATRO</name>
<organism evidence="1 2">
    <name type="scientific">Catharanthus roseus</name>
    <name type="common">Madagascar periwinkle</name>
    <name type="synonym">Vinca rosea</name>
    <dbReference type="NCBI Taxonomy" id="4058"/>
    <lineage>
        <taxon>Eukaryota</taxon>
        <taxon>Viridiplantae</taxon>
        <taxon>Streptophyta</taxon>
        <taxon>Embryophyta</taxon>
        <taxon>Tracheophyta</taxon>
        <taxon>Spermatophyta</taxon>
        <taxon>Magnoliopsida</taxon>
        <taxon>eudicotyledons</taxon>
        <taxon>Gunneridae</taxon>
        <taxon>Pentapetalae</taxon>
        <taxon>asterids</taxon>
        <taxon>lamiids</taxon>
        <taxon>Gentianales</taxon>
        <taxon>Apocynaceae</taxon>
        <taxon>Rauvolfioideae</taxon>
        <taxon>Vinceae</taxon>
        <taxon>Catharanthinae</taxon>
        <taxon>Catharanthus</taxon>
    </lineage>
</organism>
<dbReference type="EMBL" id="CM044708">
    <property type="protein sequence ID" value="KAI5649490.1"/>
    <property type="molecule type" value="Genomic_DNA"/>
</dbReference>
<evidence type="ECO:0000313" key="1">
    <source>
        <dbReference type="EMBL" id="KAI5649490.1"/>
    </source>
</evidence>